<evidence type="ECO:0000313" key="13">
    <source>
        <dbReference type="Proteomes" id="UP001161247"/>
    </source>
</evidence>
<evidence type="ECO:0000256" key="2">
    <source>
        <dbReference type="ARBA" id="ARBA00005712"/>
    </source>
</evidence>
<dbReference type="PANTHER" id="PTHR13822:SF7">
    <property type="entry name" value="ATP SYNTHASE SUBUNIT DELTA, MITOCHONDRIAL"/>
    <property type="match status" value="1"/>
</dbReference>
<gene>
    <name evidence="12" type="ORF">OLC1_LOCUS11510</name>
</gene>
<dbReference type="SUPFAM" id="SSF51344">
    <property type="entry name" value="Epsilon subunit of F1F0-ATP synthase N-terminal domain"/>
    <property type="match status" value="1"/>
</dbReference>
<proteinExistence type="inferred from homology"/>
<evidence type="ECO:0000256" key="3">
    <source>
        <dbReference type="ARBA" id="ARBA00022448"/>
    </source>
</evidence>
<dbReference type="HAMAP" id="MF_00530">
    <property type="entry name" value="ATP_synth_epsil_bac"/>
    <property type="match status" value="1"/>
</dbReference>
<dbReference type="Proteomes" id="UP001161247">
    <property type="component" value="Chromosome 4"/>
</dbReference>
<dbReference type="CDD" id="cd12152">
    <property type="entry name" value="F1-ATPase_delta"/>
    <property type="match status" value="1"/>
</dbReference>
<comment type="similarity">
    <text evidence="2">Belongs to the ATPase epsilon chain family.</text>
</comment>
<dbReference type="GO" id="GO:0045259">
    <property type="term" value="C:proton-transporting ATP synthase complex"/>
    <property type="evidence" value="ECO:0007669"/>
    <property type="project" value="InterPro"/>
</dbReference>
<name>A0AAV1D2H9_OLDCO</name>
<protein>
    <submittedName>
        <fullName evidence="12">OLC1v1000295C1</fullName>
    </submittedName>
</protein>
<dbReference type="InterPro" id="IPR036771">
    <property type="entry name" value="ATPsynth_dsu/esu_N"/>
</dbReference>
<evidence type="ECO:0000256" key="4">
    <source>
        <dbReference type="ARBA" id="ARBA00022781"/>
    </source>
</evidence>
<reference evidence="12" key="1">
    <citation type="submission" date="2023-03" db="EMBL/GenBank/DDBJ databases">
        <authorList>
            <person name="Julca I."/>
        </authorList>
    </citation>
    <scope>NUCLEOTIDE SEQUENCE</scope>
</reference>
<dbReference type="InterPro" id="IPR001469">
    <property type="entry name" value="ATP_synth_F1_dsu/esu"/>
</dbReference>
<dbReference type="AlphaFoldDB" id="A0AAV1D2H9"/>
<dbReference type="GO" id="GO:0005743">
    <property type="term" value="C:mitochondrial inner membrane"/>
    <property type="evidence" value="ECO:0007669"/>
    <property type="project" value="UniProtKB-SubCell"/>
</dbReference>
<keyword evidence="5" id="KW-0999">Mitochondrion inner membrane</keyword>
<feature type="region of interest" description="Disordered" evidence="10">
    <location>
        <begin position="1"/>
        <end position="26"/>
    </location>
</feature>
<keyword evidence="4" id="KW-0375">Hydrogen ion transport</keyword>
<keyword evidence="7" id="KW-0406">Ion transport</keyword>
<keyword evidence="8" id="KW-0496">Mitochondrion</keyword>
<evidence type="ECO:0000313" key="12">
    <source>
        <dbReference type="EMBL" id="CAI9102089.1"/>
    </source>
</evidence>
<feature type="domain" description="ATP synthase F1 complex delta/epsilon subunit N-terminal" evidence="11">
    <location>
        <begin position="67"/>
        <end position="138"/>
    </location>
</feature>
<dbReference type="EMBL" id="OX459121">
    <property type="protein sequence ID" value="CAI9102089.1"/>
    <property type="molecule type" value="Genomic_DNA"/>
</dbReference>
<keyword evidence="9" id="KW-0472">Membrane</keyword>
<comment type="subcellular location">
    <subcellularLocation>
        <location evidence="1">Mitochondrion inner membrane</location>
    </subcellularLocation>
</comment>
<evidence type="ECO:0000256" key="6">
    <source>
        <dbReference type="ARBA" id="ARBA00022946"/>
    </source>
</evidence>
<dbReference type="GO" id="GO:0046933">
    <property type="term" value="F:proton-transporting ATP synthase activity, rotational mechanism"/>
    <property type="evidence" value="ECO:0007669"/>
    <property type="project" value="InterPro"/>
</dbReference>
<keyword evidence="3" id="KW-0813">Transport</keyword>
<feature type="compositionally biased region" description="Polar residues" evidence="10">
    <location>
        <begin position="7"/>
        <end position="22"/>
    </location>
</feature>
<sequence length="195" mass="21155">MFRHSTRTLSRSIKSRTFSTETPAPADDAFTKAWRSAIPDIEPPKTPLSFMQPRPPAPSDIPSKLAVNLVLPYAPDFLNKEVDMVVIPATTGEMGILPGHVSTITELKSGVLSVHDENGVKKYFVSGGFAYIHSNSYTDIIAAEAVPIDQLDDALALKRLAEYNQKLNSASTDLEIAEAQIGIDVYRAINVALSG</sequence>
<dbReference type="PANTHER" id="PTHR13822">
    <property type="entry name" value="ATP SYNTHASE DELTA/EPSILON CHAIN"/>
    <property type="match status" value="1"/>
</dbReference>
<dbReference type="Pfam" id="PF02823">
    <property type="entry name" value="ATP-synt_DE_N"/>
    <property type="match status" value="1"/>
</dbReference>
<keyword evidence="13" id="KW-1185">Reference proteome</keyword>
<evidence type="ECO:0000256" key="1">
    <source>
        <dbReference type="ARBA" id="ARBA00004273"/>
    </source>
</evidence>
<dbReference type="InterPro" id="IPR020546">
    <property type="entry name" value="ATP_synth_F1_dsu/esu_N"/>
</dbReference>
<evidence type="ECO:0000256" key="5">
    <source>
        <dbReference type="ARBA" id="ARBA00022792"/>
    </source>
</evidence>
<evidence type="ECO:0000256" key="8">
    <source>
        <dbReference type="ARBA" id="ARBA00023128"/>
    </source>
</evidence>
<organism evidence="12 13">
    <name type="scientific">Oldenlandia corymbosa var. corymbosa</name>
    <dbReference type="NCBI Taxonomy" id="529605"/>
    <lineage>
        <taxon>Eukaryota</taxon>
        <taxon>Viridiplantae</taxon>
        <taxon>Streptophyta</taxon>
        <taxon>Embryophyta</taxon>
        <taxon>Tracheophyta</taxon>
        <taxon>Spermatophyta</taxon>
        <taxon>Magnoliopsida</taxon>
        <taxon>eudicotyledons</taxon>
        <taxon>Gunneridae</taxon>
        <taxon>Pentapetalae</taxon>
        <taxon>asterids</taxon>
        <taxon>lamiids</taxon>
        <taxon>Gentianales</taxon>
        <taxon>Rubiaceae</taxon>
        <taxon>Rubioideae</taxon>
        <taxon>Spermacoceae</taxon>
        <taxon>Hedyotis-Oldenlandia complex</taxon>
        <taxon>Oldenlandia</taxon>
    </lineage>
</organism>
<evidence type="ECO:0000259" key="11">
    <source>
        <dbReference type="Pfam" id="PF02823"/>
    </source>
</evidence>
<keyword evidence="6" id="KW-0809">Transit peptide</keyword>
<dbReference type="Gene3D" id="2.60.15.10">
    <property type="entry name" value="F0F1 ATP synthase delta/epsilon subunit, N-terminal"/>
    <property type="match status" value="1"/>
</dbReference>
<accession>A0AAV1D2H9</accession>
<evidence type="ECO:0000256" key="9">
    <source>
        <dbReference type="ARBA" id="ARBA00023136"/>
    </source>
</evidence>
<dbReference type="NCBIfam" id="TIGR01216">
    <property type="entry name" value="ATP_synt_epsi"/>
    <property type="match status" value="1"/>
</dbReference>
<evidence type="ECO:0000256" key="10">
    <source>
        <dbReference type="SAM" id="MobiDB-lite"/>
    </source>
</evidence>
<evidence type="ECO:0000256" key="7">
    <source>
        <dbReference type="ARBA" id="ARBA00023065"/>
    </source>
</evidence>